<dbReference type="Proteomes" id="UP000789739">
    <property type="component" value="Unassembled WGS sequence"/>
</dbReference>
<gene>
    <name evidence="4" type="ORF">PBRASI_LOCUS4498</name>
</gene>
<dbReference type="InterPro" id="IPR000387">
    <property type="entry name" value="Tyr_Pase_dom"/>
</dbReference>
<dbReference type="InterPro" id="IPR020422">
    <property type="entry name" value="TYR_PHOSPHATASE_DUAL_dom"/>
</dbReference>
<dbReference type="AlphaFoldDB" id="A0A9N9AQB1"/>
<accession>A0A9N9AQB1</accession>
<proteinExistence type="predicted"/>
<dbReference type="PROSITE" id="PS50056">
    <property type="entry name" value="TYR_PHOSPHATASE_2"/>
    <property type="match status" value="1"/>
</dbReference>
<dbReference type="OrthoDB" id="266663at2759"/>
<evidence type="ECO:0000259" key="2">
    <source>
        <dbReference type="PROSITE" id="PS50054"/>
    </source>
</evidence>
<evidence type="ECO:0000313" key="4">
    <source>
        <dbReference type="EMBL" id="CAG8539165.1"/>
    </source>
</evidence>
<reference evidence="4" key="1">
    <citation type="submission" date="2021-06" db="EMBL/GenBank/DDBJ databases">
        <authorList>
            <person name="Kallberg Y."/>
            <person name="Tangrot J."/>
            <person name="Rosling A."/>
        </authorList>
    </citation>
    <scope>NUCLEOTIDE SEQUENCE</scope>
    <source>
        <strain evidence="4">BR232B</strain>
    </source>
</reference>
<dbReference type="EMBL" id="CAJVPI010000471">
    <property type="protein sequence ID" value="CAG8539165.1"/>
    <property type="molecule type" value="Genomic_DNA"/>
</dbReference>
<dbReference type="InterPro" id="IPR057023">
    <property type="entry name" value="PTP-SAK"/>
</dbReference>
<dbReference type="PANTHER" id="PTHR23339">
    <property type="entry name" value="TYROSINE SPECIFIC PROTEIN PHOSPHATASE AND DUAL SPECIFICITY PROTEIN PHOSPHATASE"/>
    <property type="match status" value="1"/>
</dbReference>
<dbReference type="InterPro" id="IPR050561">
    <property type="entry name" value="PTP"/>
</dbReference>
<feature type="domain" description="Tyrosine specific protein phosphatases" evidence="3">
    <location>
        <begin position="186"/>
        <end position="248"/>
    </location>
</feature>
<dbReference type="PROSITE" id="PS50054">
    <property type="entry name" value="TYR_PHOSPHATASE_DUAL"/>
    <property type="match status" value="1"/>
</dbReference>
<dbReference type="SUPFAM" id="SSF52799">
    <property type="entry name" value="(Phosphotyrosine protein) phosphatases II"/>
    <property type="match status" value="1"/>
</dbReference>
<dbReference type="GO" id="GO:0016791">
    <property type="term" value="F:phosphatase activity"/>
    <property type="evidence" value="ECO:0007669"/>
    <property type="project" value="UniProtKB-ARBA"/>
</dbReference>
<dbReference type="Pfam" id="PF22784">
    <property type="entry name" value="PTP-SAK"/>
    <property type="match status" value="1"/>
</dbReference>
<dbReference type="Gene3D" id="3.90.190.10">
    <property type="entry name" value="Protein tyrosine phosphatase superfamily"/>
    <property type="match status" value="1"/>
</dbReference>
<evidence type="ECO:0000259" key="3">
    <source>
        <dbReference type="PROSITE" id="PS50056"/>
    </source>
</evidence>
<dbReference type="InterPro" id="IPR029021">
    <property type="entry name" value="Prot-tyrosine_phosphatase-like"/>
</dbReference>
<protein>
    <submittedName>
        <fullName evidence="4">4340_t:CDS:1</fullName>
    </submittedName>
</protein>
<organism evidence="4 5">
    <name type="scientific">Paraglomus brasilianum</name>
    <dbReference type="NCBI Taxonomy" id="144538"/>
    <lineage>
        <taxon>Eukaryota</taxon>
        <taxon>Fungi</taxon>
        <taxon>Fungi incertae sedis</taxon>
        <taxon>Mucoromycota</taxon>
        <taxon>Glomeromycotina</taxon>
        <taxon>Glomeromycetes</taxon>
        <taxon>Paraglomerales</taxon>
        <taxon>Paraglomeraceae</taxon>
        <taxon>Paraglomus</taxon>
    </lineage>
</organism>
<evidence type="ECO:0000256" key="1">
    <source>
        <dbReference type="ARBA" id="ARBA00022801"/>
    </source>
</evidence>
<dbReference type="FunFam" id="3.90.190.10:FF:000157">
    <property type="entry name" value="Protein-tyrosine phosphatase"/>
    <property type="match status" value="1"/>
</dbReference>
<comment type="caution">
    <text evidence="4">The sequence shown here is derived from an EMBL/GenBank/DDBJ whole genome shotgun (WGS) entry which is preliminary data.</text>
</comment>
<sequence>MSSATPETVSVPPMSSLNGYKTSVSYKPHRTGLKTSTTHPINISWILPEELIRGVSDGPLPASIDLYDIYTTTSLYKRYRKPTQSAGGRGGSECSSNEMGFGNLALSSCPGKKVRLSGPVRGRSAIDRDIDLDFQRLRSCGISLVVCCLNDEELAFLGAPWSIYADAARRYDLDIIRRPMIEGGCPDTVEQMDEVIKKMDTHIQQNERVLAHCRGGVGRAGLVACCWLLKRGYCYDANKAIRLVRMRRSPKAIETLMQEDFIRKYADYVQQKLKPTEGNAIYS</sequence>
<feature type="domain" description="Tyrosine-protein phosphatase" evidence="2">
    <location>
        <begin position="112"/>
        <end position="274"/>
    </location>
</feature>
<keyword evidence="5" id="KW-1185">Reference proteome</keyword>
<name>A0A9N9AQB1_9GLOM</name>
<evidence type="ECO:0000313" key="5">
    <source>
        <dbReference type="Proteomes" id="UP000789739"/>
    </source>
</evidence>
<keyword evidence="1" id="KW-0378">Hydrolase</keyword>